<comment type="caution">
    <text evidence="1">The sequence shown here is derived from an EMBL/GenBank/DDBJ whole genome shotgun (WGS) entry which is preliminary data.</text>
</comment>
<proteinExistence type="predicted"/>
<evidence type="ECO:0000313" key="2">
    <source>
        <dbReference type="Proteomes" id="UP000443423"/>
    </source>
</evidence>
<dbReference type="Proteomes" id="UP000443423">
    <property type="component" value="Unassembled WGS sequence"/>
</dbReference>
<dbReference type="AlphaFoldDB" id="A0A6A8G6D5"/>
<accession>A0A6A8G6D5</accession>
<protein>
    <submittedName>
        <fullName evidence="1">Uncharacterized protein</fullName>
    </submittedName>
</protein>
<evidence type="ECO:0000313" key="1">
    <source>
        <dbReference type="EMBL" id="MRW96830.1"/>
    </source>
</evidence>
<keyword evidence="2" id="KW-1185">Reference proteome</keyword>
<organism evidence="1 2">
    <name type="scientific">Haloferax marinum</name>
    <dbReference type="NCBI Taxonomy" id="2666143"/>
    <lineage>
        <taxon>Archaea</taxon>
        <taxon>Methanobacteriati</taxon>
        <taxon>Methanobacteriota</taxon>
        <taxon>Stenosarchaea group</taxon>
        <taxon>Halobacteria</taxon>
        <taxon>Halobacteriales</taxon>
        <taxon>Haloferacaceae</taxon>
        <taxon>Haloferax</taxon>
    </lineage>
</organism>
<dbReference type="RefSeq" id="WP_154325971.1">
    <property type="nucleotide sequence ID" value="NZ_WKJQ01000001.1"/>
</dbReference>
<reference evidence="1 2" key="1">
    <citation type="submission" date="2019-11" db="EMBL/GenBank/DDBJ databases">
        <title>Whole genome sequence of Haloferax sp. MBLA0078.</title>
        <authorList>
            <person name="Seo M.-J."/>
            <person name="Cho E.-S."/>
        </authorList>
    </citation>
    <scope>NUCLEOTIDE SEQUENCE [LARGE SCALE GENOMIC DNA]</scope>
    <source>
        <strain evidence="1 2">MBLA0078</strain>
    </source>
</reference>
<gene>
    <name evidence="1" type="ORF">GJR99_09610</name>
</gene>
<name>A0A6A8G6D5_9EURY</name>
<sequence>MVDDILLILVQRVEAVLEVSVRAPKRLVLAPKRRHVSYGSVHCIPT</sequence>
<dbReference type="EMBL" id="WKJQ01000001">
    <property type="protein sequence ID" value="MRW96830.1"/>
    <property type="molecule type" value="Genomic_DNA"/>
</dbReference>